<dbReference type="CDD" id="cd02619">
    <property type="entry name" value="Peptidase_C1"/>
    <property type="match status" value="1"/>
</dbReference>
<dbReference type="eggNOG" id="COG4870">
    <property type="taxonomic scope" value="Bacteria"/>
</dbReference>
<dbReference type="KEGG" id="pre:PCA10_01000"/>
<dbReference type="RefSeq" id="WP_016490044.1">
    <property type="nucleotide sequence ID" value="NC_021499.1"/>
</dbReference>
<dbReference type="InterPro" id="IPR029058">
    <property type="entry name" value="AB_hydrolase_fold"/>
</dbReference>
<dbReference type="PATRIC" id="fig|1245471.3.peg.101"/>
<reference evidence="1 2" key="1">
    <citation type="journal article" date="2013" name="Genome Announc.">
        <title>Complete Genome Sequence of the Carbazole Degrader Pseudomonas resinovorans Strain CA10 (NBRC 106553).</title>
        <authorList>
            <person name="Shintani M."/>
            <person name="Hosoyama A."/>
            <person name="Ohji S."/>
            <person name="Tsuchikane K."/>
            <person name="Takarada H."/>
            <person name="Yamazoe A."/>
            <person name="Fujita N."/>
            <person name="Nojiri H."/>
        </authorList>
    </citation>
    <scope>NUCLEOTIDE SEQUENCE [LARGE SCALE GENOMIC DNA]</scope>
    <source>
        <strain evidence="1 2">NBRC 106553</strain>
    </source>
</reference>
<organism evidence="1 2">
    <name type="scientific">Metapseudomonas resinovorans NBRC 106553</name>
    <dbReference type="NCBI Taxonomy" id="1245471"/>
    <lineage>
        <taxon>Bacteria</taxon>
        <taxon>Pseudomonadati</taxon>
        <taxon>Pseudomonadota</taxon>
        <taxon>Gammaproteobacteria</taxon>
        <taxon>Pseudomonadales</taxon>
        <taxon>Pseudomonadaceae</taxon>
        <taxon>Metapseudomonas</taxon>
    </lineage>
</organism>
<dbReference type="OrthoDB" id="1491023at2"/>
<evidence type="ECO:0000313" key="2">
    <source>
        <dbReference type="Proteomes" id="UP000015503"/>
    </source>
</evidence>
<sequence>MAKRPAPSKPRKKATAKRLDVRRDSMDFRDLTYSASLSPLPDELYPNWSLLQILDQGEEGACTGFGLAATVNYLRYRRGLPGQVSPAMLFAMARRYDQWPGEDYDFSSARGAMKGWHKHGVCLAGSWPPEHKGGLNPVIQQEALDIPLGAYFRVLSRINDVQAALRDVGVLFASARTHDGWRSPRRGVIDWKPEAPGVGGGHAFTILGYTRDGFLVQNSWGDAWGGFRQGKQVHAGLALWSYADFEANVWDVWVAQLGVAVNHGVTDTATRYASDGGTARLALQGPPQEAIYLHYLHIDDGQFDGLGQYASDLSQVEAIIEELQHSKPAHLLLYAHGGLNSVNGSAMRAFKWRPAFRDNGVHELHFIWETGLLAELGDIILGKLPLVGERVGSVSSWWDNQVESLVQPLGFALWQEMKLDATRAFQKRAAGMLVLQRLLGWLAAQGSQAPKVHLVGHSAGSIWHAQLLQAWLALGGPVIHNLVLFAPACTLELYEATFLKALGQGIRQQTLFVLSDQAEQEDTVAGAYRKSLLYLVSNALEDKHRRVPLLGMQKFLPARQPAGSTLVVSASNSAASRSSSHGGFDNDLQTMDSLLRLILGSASFRGFKAEEMKGY</sequence>
<accession>S6ABU2</accession>
<dbReference type="Proteomes" id="UP000015503">
    <property type="component" value="Chromosome"/>
</dbReference>
<keyword evidence="2" id="KW-1185">Reference proteome</keyword>
<dbReference type="SUPFAM" id="SSF54001">
    <property type="entry name" value="Cysteine proteinases"/>
    <property type="match status" value="1"/>
</dbReference>
<evidence type="ECO:0008006" key="3">
    <source>
        <dbReference type="Google" id="ProtNLM"/>
    </source>
</evidence>
<dbReference type="AlphaFoldDB" id="S6ABU2"/>
<protein>
    <recommendedName>
        <fullName evidence="3">Peptidase C1A papain C-terminal domain-containing protein</fullName>
    </recommendedName>
</protein>
<evidence type="ECO:0000313" key="1">
    <source>
        <dbReference type="EMBL" id="BAN45832.1"/>
    </source>
</evidence>
<dbReference type="Gene3D" id="3.90.70.10">
    <property type="entry name" value="Cysteine proteinases"/>
    <property type="match status" value="1"/>
</dbReference>
<dbReference type="InterPro" id="IPR038765">
    <property type="entry name" value="Papain-like_cys_pep_sf"/>
</dbReference>
<gene>
    <name evidence="1" type="ORF">PCA10_01000</name>
</gene>
<dbReference type="STRING" id="1245471.PCA10_01000"/>
<proteinExistence type="predicted"/>
<dbReference type="EMBL" id="AP013068">
    <property type="protein sequence ID" value="BAN45832.1"/>
    <property type="molecule type" value="Genomic_DNA"/>
</dbReference>
<dbReference type="SUPFAM" id="SSF53474">
    <property type="entry name" value="alpha/beta-Hydrolases"/>
    <property type="match status" value="1"/>
</dbReference>
<dbReference type="HOGENOM" id="CLU_013107_0_0_6"/>
<name>S6ABU2_METRE</name>